<organism evidence="2 3">
    <name type="scientific">Albidovulum sediminis</name>
    <dbReference type="NCBI Taxonomy" id="3066345"/>
    <lineage>
        <taxon>Bacteria</taxon>
        <taxon>Pseudomonadati</taxon>
        <taxon>Pseudomonadota</taxon>
        <taxon>Alphaproteobacteria</taxon>
        <taxon>Rhodobacterales</taxon>
        <taxon>Paracoccaceae</taxon>
        <taxon>Albidovulum</taxon>
    </lineage>
</organism>
<evidence type="ECO:0000313" key="3">
    <source>
        <dbReference type="Proteomes" id="UP001205601"/>
    </source>
</evidence>
<proteinExistence type="predicted"/>
<feature type="region of interest" description="Disordered" evidence="1">
    <location>
        <begin position="81"/>
        <end position="123"/>
    </location>
</feature>
<feature type="compositionally biased region" description="Basic and acidic residues" evidence="1">
    <location>
        <begin position="110"/>
        <end position="123"/>
    </location>
</feature>
<name>A0ABT2NHT3_9RHOB</name>
<feature type="compositionally biased region" description="Basic and acidic residues" evidence="1">
    <location>
        <begin position="13"/>
        <end position="23"/>
    </location>
</feature>
<feature type="region of interest" description="Disordered" evidence="1">
    <location>
        <begin position="1"/>
        <end position="23"/>
    </location>
</feature>
<evidence type="ECO:0000313" key="2">
    <source>
        <dbReference type="EMBL" id="MCT8328479.1"/>
    </source>
</evidence>
<reference evidence="3" key="1">
    <citation type="submission" date="2023-07" db="EMBL/GenBank/DDBJ databases">
        <title>Defluviimonas sediminis sp. nov., isolated from mangrove sediment.</title>
        <authorList>
            <person name="Liu L."/>
            <person name="Li J."/>
            <person name="Huang Y."/>
            <person name="Pan J."/>
            <person name="Li M."/>
        </authorList>
    </citation>
    <scope>NUCLEOTIDE SEQUENCE [LARGE SCALE GENOMIC DNA]</scope>
    <source>
        <strain evidence="3">FT324</strain>
    </source>
</reference>
<keyword evidence="3" id="KW-1185">Reference proteome</keyword>
<evidence type="ECO:0000256" key="1">
    <source>
        <dbReference type="SAM" id="MobiDB-lite"/>
    </source>
</evidence>
<accession>A0ABT2NHT3</accession>
<protein>
    <submittedName>
        <fullName evidence="2">DUF4177 domain-containing protein</fullName>
    </submittedName>
</protein>
<comment type="caution">
    <text evidence="2">The sequence shown here is derived from an EMBL/GenBank/DDBJ whole genome shotgun (WGS) entry which is preliminary data.</text>
</comment>
<dbReference type="Proteomes" id="UP001205601">
    <property type="component" value="Unassembled WGS sequence"/>
</dbReference>
<sequence>MQRYEYKAVSLPEKGEKAPGAKTADERFAHAIVQMMNRLGRDGWDYVRTDTFTREDKVGLARRSVTVHQTLMIFRRPIGDSFAATPSETPRPSFTAARTPEGTPAWEPLILERKEPRLSKDGD</sequence>
<gene>
    <name evidence="2" type="ORF">N5I32_03020</name>
</gene>
<dbReference type="RefSeq" id="WP_261493909.1">
    <property type="nucleotide sequence ID" value="NZ_JAOCQF010000001.1"/>
</dbReference>
<dbReference type="EMBL" id="JAOCQF010000001">
    <property type="protein sequence ID" value="MCT8328479.1"/>
    <property type="molecule type" value="Genomic_DNA"/>
</dbReference>